<dbReference type="PANTHER" id="PTHR43279:SF1">
    <property type="entry name" value="CATECHOL-2,3-DIOXYGENASE"/>
    <property type="match status" value="1"/>
</dbReference>
<name>A0ABW4HNQ5_9BACI</name>
<dbReference type="InterPro" id="IPR004360">
    <property type="entry name" value="Glyas_Fos-R_dOase_dom"/>
</dbReference>
<dbReference type="PANTHER" id="PTHR43279">
    <property type="entry name" value="CATECHOL-2,3-DIOXYGENASE"/>
    <property type="match status" value="1"/>
</dbReference>
<dbReference type="Pfam" id="PF00903">
    <property type="entry name" value="Glyoxalase"/>
    <property type="match status" value="2"/>
</dbReference>
<comment type="caution">
    <text evidence="2">The sequence shown here is derived from an EMBL/GenBank/DDBJ whole genome shotgun (WGS) entry which is preliminary data.</text>
</comment>
<keyword evidence="3" id="KW-1185">Reference proteome</keyword>
<proteinExistence type="predicted"/>
<dbReference type="CDD" id="cd16359">
    <property type="entry name" value="VOC_BsCatE_like_C"/>
    <property type="match status" value="1"/>
</dbReference>
<evidence type="ECO:0000313" key="2">
    <source>
        <dbReference type="EMBL" id="MFD1607179.1"/>
    </source>
</evidence>
<reference evidence="3" key="1">
    <citation type="journal article" date="2019" name="Int. J. Syst. Evol. Microbiol.">
        <title>The Global Catalogue of Microorganisms (GCM) 10K type strain sequencing project: providing services to taxonomists for standard genome sequencing and annotation.</title>
        <authorList>
            <consortium name="The Broad Institute Genomics Platform"/>
            <consortium name="The Broad Institute Genome Sequencing Center for Infectious Disease"/>
            <person name="Wu L."/>
            <person name="Ma J."/>
        </authorList>
    </citation>
    <scope>NUCLEOTIDE SEQUENCE [LARGE SCALE GENOMIC DNA]</scope>
    <source>
        <strain evidence="3">CGMCC 1.12376</strain>
    </source>
</reference>
<dbReference type="InterPro" id="IPR037523">
    <property type="entry name" value="VOC_core"/>
</dbReference>
<organism evidence="2 3">
    <name type="scientific">Oceanobacillus luteolus</name>
    <dbReference type="NCBI Taxonomy" id="1274358"/>
    <lineage>
        <taxon>Bacteria</taxon>
        <taxon>Bacillati</taxon>
        <taxon>Bacillota</taxon>
        <taxon>Bacilli</taxon>
        <taxon>Bacillales</taxon>
        <taxon>Bacillaceae</taxon>
        <taxon>Oceanobacillus</taxon>
    </lineage>
</organism>
<dbReference type="InterPro" id="IPR029068">
    <property type="entry name" value="Glyas_Bleomycin-R_OHBP_Dase"/>
</dbReference>
<protein>
    <submittedName>
        <fullName evidence="2">VOC family protein</fullName>
    </submittedName>
</protein>
<feature type="domain" description="VOC" evidence="1">
    <location>
        <begin position="12"/>
        <end position="131"/>
    </location>
</feature>
<dbReference type="PROSITE" id="PS51819">
    <property type="entry name" value="VOC"/>
    <property type="match status" value="1"/>
</dbReference>
<evidence type="ECO:0000259" key="1">
    <source>
        <dbReference type="PROSITE" id="PS51819"/>
    </source>
</evidence>
<dbReference type="Gene3D" id="3.10.180.10">
    <property type="entry name" value="2,3-Dihydroxybiphenyl 1,2-Dioxygenase, domain 1"/>
    <property type="match status" value="2"/>
</dbReference>
<sequence length="286" mass="31748">MEKKFFQDPTIYVGEVNINVTNIERSLDFYRDFLGFKVLEQTETKAKLTADGKNTLLTIVQPEGVQPKAPRTSGLYHFAILLPNRSDLASLLQHIAEKSGGNMRLGASDHFVSEALYFDDPDGNGIEVAVDRDSSIWKWQGDKVDMGTVALDAQGLMAELKGPWQGMPEDTIMGHIHLHVADIEESRNFYVNGIGYDIVTEMPSALFASHNGYHHHIGMNVWNGVGAPQPPENSVGLNWFSLVFPNESVRESTVEKVRNLDAPVREADGDYFVDDPAGNTIRFVIG</sequence>
<dbReference type="EMBL" id="JBHUDE010000028">
    <property type="protein sequence ID" value="MFD1607179.1"/>
    <property type="molecule type" value="Genomic_DNA"/>
</dbReference>
<dbReference type="SUPFAM" id="SSF54593">
    <property type="entry name" value="Glyoxalase/Bleomycin resistance protein/Dihydroxybiphenyl dioxygenase"/>
    <property type="match status" value="2"/>
</dbReference>
<dbReference type="Proteomes" id="UP001597221">
    <property type="component" value="Unassembled WGS sequence"/>
</dbReference>
<dbReference type="RefSeq" id="WP_251513456.1">
    <property type="nucleotide sequence ID" value="NZ_JAMBON010000011.1"/>
</dbReference>
<gene>
    <name evidence="2" type="ORF">ACFSBH_05890</name>
</gene>
<evidence type="ECO:0000313" key="3">
    <source>
        <dbReference type="Proteomes" id="UP001597221"/>
    </source>
</evidence>
<accession>A0ABW4HNQ5</accession>